<protein>
    <submittedName>
        <fullName evidence="1">Uncharacterized protein</fullName>
    </submittedName>
</protein>
<accession>A0A6A6TWM2</accession>
<gene>
    <name evidence="1" type="ORF">BT63DRAFT_460433</name>
</gene>
<dbReference type="AlphaFoldDB" id="A0A6A6TWM2"/>
<evidence type="ECO:0000313" key="1">
    <source>
        <dbReference type="EMBL" id="KAF2664130.1"/>
    </source>
</evidence>
<dbReference type="OrthoDB" id="5100024at2759"/>
<keyword evidence="2" id="KW-1185">Reference proteome</keyword>
<name>A0A6A6TWM2_9PEZI</name>
<evidence type="ECO:0000313" key="2">
    <source>
        <dbReference type="Proteomes" id="UP000799302"/>
    </source>
</evidence>
<sequence length="125" mass="14089">MFNDCKCPNDPIKHLQGTFSKFPVLSVDMMSLDESQLVGRNSVYETLQQFELRTPPPPNLSFFSNPLENIRECKKKFAFYWSCCACGHNSISVQVNPCPACGTSRCARCPTQKVIVKSPFLSDFV</sequence>
<reference evidence="1" key="1">
    <citation type="journal article" date="2020" name="Stud. Mycol.">
        <title>101 Dothideomycetes genomes: a test case for predicting lifestyles and emergence of pathogens.</title>
        <authorList>
            <person name="Haridas S."/>
            <person name="Albert R."/>
            <person name="Binder M."/>
            <person name="Bloem J."/>
            <person name="Labutti K."/>
            <person name="Salamov A."/>
            <person name="Andreopoulos B."/>
            <person name="Baker S."/>
            <person name="Barry K."/>
            <person name="Bills G."/>
            <person name="Bluhm B."/>
            <person name="Cannon C."/>
            <person name="Castanera R."/>
            <person name="Culley D."/>
            <person name="Daum C."/>
            <person name="Ezra D."/>
            <person name="Gonzalez J."/>
            <person name="Henrissat B."/>
            <person name="Kuo A."/>
            <person name="Liang C."/>
            <person name="Lipzen A."/>
            <person name="Lutzoni F."/>
            <person name="Magnuson J."/>
            <person name="Mondo S."/>
            <person name="Nolan M."/>
            <person name="Ohm R."/>
            <person name="Pangilinan J."/>
            <person name="Park H.-J."/>
            <person name="Ramirez L."/>
            <person name="Alfaro M."/>
            <person name="Sun H."/>
            <person name="Tritt A."/>
            <person name="Yoshinaga Y."/>
            <person name="Zwiers L.-H."/>
            <person name="Turgeon B."/>
            <person name="Goodwin S."/>
            <person name="Spatafora J."/>
            <person name="Crous P."/>
            <person name="Grigoriev I."/>
        </authorList>
    </citation>
    <scope>NUCLEOTIDE SEQUENCE</scope>
    <source>
        <strain evidence="1">CBS 115976</strain>
    </source>
</reference>
<dbReference type="EMBL" id="MU004243">
    <property type="protein sequence ID" value="KAF2664130.1"/>
    <property type="molecule type" value="Genomic_DNA"/>
</dbReference>
<proteinExistence type="predicted"/>
<dbReference type="Proteomes" id="UP000799302">
    <property type="component" value="Unassembled WGS sequence"/>
</dbReference>
<organism evidence="1 2">
    <name type="scientific">Microthyrium microscopicum</name>
    <dbReference type="NCBI Taxonomy" id="703497"/>
    <lineage>
        <taxon>Eukaryota</taxon>
        <taxon>Fungi</taxon>
        <taxon>Dikarya</taxon>
        <taxon>Ascomycota</taxon>
        <taxon>Pezizomycotina</taxon>
        <taxon>Dothideomycetes</taxon>
        <taxon>Dothideomycetes incertae sedis</taxon>
        <taxon>Microthyriales</taxon>
        <taxon>Microthyriaceae</taxon>
        <taxon>Microthyrium</taxon>
    </lineage>
</organism>